<reference evidence="3" key="1">
    <citation type="journal article" date="2018" name="Int. J. Syst. Evol. Microbiol.">
        <title>Neptunicella marina gen. nov., sp. nov., isolated from surface seawater.</title>
        <authorList>
            <person name="Liu X."/>
            <person name="Lai Q."/>
            <person name="Du Y."/>
            <person name="Zhang X."/>
            <person name="Liu Z."/>
            <person name="Sun F."/>
            <person name="Shao Z."/>
        </authorList>
    </citation>
    <scope>NUCLEOTIDE SEQUENCE</scope>
    <source>
        <strain evidence="3">S27-2</strain>
    </source>
</reference>
<gene>
    <name evidence="3" type="ORF">H8B19_07730</name>
</gene>
<dbReference type="InterPro" id="IPR050194">
    <property type="entry name" value="Glycosyltransferase_grp1"/>
</dbReference>
<dbReference type="Gene3D" id="3.40.50.2000">
    <property type="entry name" value="Glycogen Phosphorylase B"/>
    <property type="match status" value="2"/>
</dbReference>
<dbReference type="CDD" id="cd03798">
    <property type="entry name" value="GT4_WlbH-like"/>
    <property type="match status" value="1"/>
</dbReference>
<dbReference type="InterPro" id="IPR028098">
    <property type="entry name" value="Glyco_trans_4-like_N"/>
</dbReference>
<dbReference type="PANTHER" id="PTHR45947:SF3">
    <property type="entry name" value="SULFOQUINOVOSYL TRANSFERASE SQD2"/>
    <property type="match status" value="1"/>
</dbReference>
<name>A0A8J6ITZ2_9ALTE</name>
<dbReference type="GO" id="GO:0016757">
    <property type="term" value="F:glycosyltransferase activity"/>
    <property type="evidence" value="ECO:0007669"/>
    <property type="project" value="InterPro"/>
</dbReference>
<evidence type="ECO:0000313" key="3">
    <source>
        <dbReference type="EMBL" id="MBC3765762.1"/>
    </source>
</evidence>
<sequence>MKILVLTSLYPNSEQPRHGIFIEHRINQLKQHFPQLDITVVAPVPWFPFTHKGMGGYAAMARVPQKETRNGIDVYHPRYLTIPKIGMNIAPVLMALCLLPFLKKLQRNVFNFDLIDCHYFYPDGVAATWLAKKLKRPVTVTARGSDIHLLPNYSIPNRMIKWAIKHCTVALAVCKALADEMAILVNQQVTPVVARNGVNLIKFSPPENRQLLRQQLQLSRFTLLSVGNLIELKGHHLIIDAMCNIPEAELLIAGHGPLEASLKQQVKELNLQDRVRFLGLLTQDELVEYYGAADALVLASSREGWANVLLEAMACGTPVIATAIWGTPEVVASDKAGLLIQKRTASSIATAVATLQKSYPSREGVREYAEQFSWDETSHCLYQTYKQAINIGAQQP</sequence>
<reference evidence="3" key="2">
    <citation type="submission" date="2020-08" db="EMBL/GenBank/DDBJ databases">
        <authorList>
            <person name="Lai Q."/>
        </authorList>
    </citation>
    <scope>NUCLEOTIDE SEQUENCE</scope>
    <source>
        <strain evidence="3">S27-2</strain>
    </source>
</reference>
<dbReference type="PANTHER" id="PTHR45947">
    <property type="entry name" value="SULFOQUINOVOSYL TRANSFERASE SQD2"/>
    <property type="match status" value="1"/>
</dbReference>
<evidence type="ECO:0000259" key="2">
    <source>
        <dbReference type="Pfam" id="PF13439"/>
    </source>
</evidence>
<dbReference type="RefSeq" id="WP_186506235.1">
    <property type="nucleotide sequence ID" value="NZ_JACNEP010000005.1"/>
</dbReference>
<dbReference type="EMBL" id="JACNEP010000005">
    <property type="protein sequence ID" value="MBC3765762.1"/>
    <property type="molecule type" value="Genomic_DNA"/>
</dbReference>
<accession>A0A8J6ITZ2</accession>
<dbReference type="InterPro" id="IPR001296">
    <property type="entry name" value="Glyco_trans_1"/>
</dbReference>
<dbReference type="SUPFAM" id="SSF53756">
    <property type="entry name" value="UDP-Glycosyltransferase/glycogen phosphorylase"/>
    <property type="match status" value="1"/>
</dbReference>
<organism evidence="3 4">
    <name type="scientific">Neptunicella marina</name>
    <dbReference type="NCBI Taxonomy" id="2125989"/>
    <lineage>
        <taxon>Bacteria</taxon>
        <taxon>Pseudomonadati</taxon>
        <taxon>Pseudomonadota</taxon>
        <taxon>Gammaproteobacteria</taxon>
        <taxon>Alteromonadales</taxon>
        <taxon>Alteromonadaceae</taxon>
        <taxon>Neptunicella</taxon>
    </lineage>
</organism>
<dbReference type="Pfam" id="PF00534">
    <property type="entry name" value="Glycos_transf_1"/>
    <property type="match status" value="1"/>
</dbReference>
<evidence type="ECO:0000313" key="4">
    <source>
        <dbReference type="Proteomes" id="UP000601768"/>
    </source>
</evidence>
<proteinExistence type="predicted"/>
<dbReference type="Pfam" id="PF13439">
    <property type="entry name" value="Glyco_transf_4"/>
    <property type="match status" value="1"/>
</dbReference>
<dbReference type="AlphaFoldDB" id="A0A8J6ITZ2"/>
<evidence type="ECO:0000259" key="1">
    <source>
        <dbReference type="Pfam" id="PF00534"/>
    </source>
</evidence>
<protein>
    <submittedName>
        <fullName evidence="3">Glycosyltransferase family 4 protein</fullName>
    </submittedName>
</protein>
<dbReference type="Proteomes" id="UP000601768">
    <property type="component" value="Unassembled WGS sequence"/>
</dbReference>
<feature type="domain" description="Glycosyl transferase family 1" evidence="1">
    <location>
        <begin position="218"/>
        <end position="371"/>
    </location>
</feature>
<comment type="caution">
    <text evidence="3">The sequence shown here is derived from an EMBL/GenBank/DDBJ whole genome shotgun (WGS) entry which is preliminary data.</text>
</comment>
<feature type="domain" description="Glycosyltransferase subfamily 4-like N-terminal" evidence="2">
    <location>
        <begin position="94"/>
        <end position="200"/>
    </location>
</feature>
<keyword evidence="4" id="KW-1185">Reference proteome</keyword>